<sequence>MAAKRVRIHERRTRVIRNRPAVVDFTVCPSLSYGFRPASVSAVPRRGFRMADREGGVNTSRRQPKQPKPLQTSEIHIDSCICALLLAPPSHGEVKEQEDLSLGQQDRRADLLDSRRSRELRFPANDSTPTEQDRVPRRRIPLQR</sequence>
<keyword evidence="3" id="KW-1185">Reference proteome</keyword>
<protein>
    <submittedName>
        <fullName evidence="2">Uncharacterized protein</fullName>
    </submittedName>
</protein>
<organism evidence="2 3">
    <name type="scientific">Takifugu flavidus</name>
    <name type="common">sansaifugu</name>
    <dbReference type="NCBI Taxonomy" id="433684"/>
    <lineage>
        <taxon>Eukaryota</taxon>
        <taxon>Metazoa</taxon>
        <taxon>Chordata</taxon>
        <taxon>Craniata</taxon>
        <taxon>Vertebrata</taxon>
        <taxon>Euteleostomi</taxon>
        <taxon>Actinopterygii</taxon>
        <taxon>Neopterygii</taxon>
        <taxon>Teleostei</taxon>
        <taxon>Neoteleostei</taxon>
        <taxon>Acanthomorphata</taxon>
        <taxon>Eupercaria</taxon>
        <taxon>Tetraodontiformes</taxon>
        <taxon>Tetradontoidea</taxon>
        <taxon>Tetraodontidae</taxon>
        <taxon>Takifugu</taxon>
    </lineage>
</organism>
<feature type="compositionally biased region" description="Basic and acidic residues" evidence="1">
    <location>
        <begin position="105"/>
        <end position="121"/>
    </location>
</feature>
<feature type="region of interest" description="Disordered" evidence="1">
    <location>
        <begin position="93"/>
        <end position="144"/>
    </location>
</feature>
<evidence type="ECO:0000256" key="1">
    <source>
        <dbReference type="SAM" id="MobiDB-lite"/>
    </source>
</evidence>
<proteinExistence type="predicted"/>
<dbReference type="AlphaFoldDB" id="A0A5C6NWH8"/>
<feature type="region of interest" description="Disordered" evidence="1">
    <location>
        <begin position="45"/>
        <end position="72"/>
    </location>
</feature>
<dbReference type="Proteomes" id="UP000324091">
    <property type="component" value="Chromosome 18"/>
</dbReference>
<comment type="caution">
    <text evidence="2">The sequence shown here is derived from an EMBL/GenBank/DDBJ whole genome shotgun (WGS) entry which is preliminary data.</text>
</comment>
<dbReference type="EMBL" id="RHFK02000010">
    <property type="protein sequence ID" value="TWW70027.1"/>
    <property type="molecule type" value="Genomic_DNA"/>
</dbReference>
<evidence type="ECO:0000313" key="2">
    <source>
        <dbReference type="EMBL" id="TWW70027.1"/>
    </source>
</evidence>
<reference evidence="2 3" key="1">
    <citation type="submission" date="2019-04" db="EMBL/GenBank/DDBJ databases">
        <title>Chromosome genome assembly for Takifugu flavidus.</title>
        <authorList>
            <person name="Xiao S."/>
        </authorList>
    </citation>
    <scope>NUCLEOTIDE SEQUENCE [LARGE SCALE GENOMIC DNA]</scope>
    <source>
        <strain evidence="2">HTHZ2018</strain>
        <tissue evidence="2">Muscle</tissue>
    </source>
</reference>
<evidence type="ECO:0000313" key="3">
    <source>
        <dbReference type="Proteomes" id="UP000324091"/>
    </source>
</evidence>
<gene>
    <name evidence="2" type="ORF">D4764_18G0008330</name>
</gene>
<accession>A0A5C6NWH8</accession>
<name>A0A5C6NWH8_9TELE</name>